<proteinExistence type="predicted"/>
<organism evidence="1 2">
    <name type="scientific">Panagrolaimus sp. ES5</name>
    <dbReference type="NCBI Taxonomy" id="591445"/>
    <lineage>
        <taxon>Eukaryota</taxon>
        <taxon>Metazoa</taxon>
        <taxon>Ecdysozoa</taxon>
        <taxon>Nematoda</taxon>
        <taxon>Chromadorea</taxon>
        <taxon>Rhabditida</taxon>
        <taxon>Tylenchina</taxon>
        <taxon>Panagrolaimomorpha</taxon>
        <taxon>Panagrolaimoidea</taxon>
        <taxon>Panagrolaimidae</taxon>
        <taxon>Panagrolaimus</taxon>
    </lineage>
</organism>
<dbReference type="Proteomes" id="UP000887579">
    <property type="component" value="Unplaced"/>
</dbReference>
<accession>A0AC34GB65</accession>
<evidence type="ECO:0000313" key="2">
    <source>
        <dbReference type="WBParaSite" id="ES5_v2.g26942.t1"/>
    </source>
</evidence>
<name>A0AC34GB65_9BILA</name>
<sequence>MTNSFDHFAITEEGSADFGKTFLDNYSTLLNEHKNALSLYKALIESVIVYFAKSYSENEVVVKAVDFLSKHFLQSTQEIKEKPDISIDQKCLECEVMILVELFILQSRPCPLSQTNIIKKFRFIYWNRGNGTREFLDGAVCEQFAVEI</sequence>
<dbReference type="WBParaSite" id="ES5_v2.g26942.t1">
    <property type="protein sequence ID" value="ES5_v2.g26942.t1"/>
    <property type="gene ID" value="ES5_v2.g26942"/>
</dbReference>
<protein>
    <submittedName>
        <fullName evidence="2">Uncharacterized protein</fullName>
    </submittedName>
</protein>
<reference evidence="2" key="1">
    <citation type="submission" date="2022-11" db="UniProtKB">
        <authorList>
            <consortium name="WormBaseParasite"/>
        </authorList>
    </citation>
    <scope>IDENTIFICATION</scope>
</reference>
<evidence type="ECO:0000313" key="1">
    <source>
        <dbReference type="Proteomes" id="UP000887579"/>
    </source>
</evidence>